<keyword evidence="4" id="KW-1133">Transmembrane helix</keyword>
<keyword evidence="3" id="KW-0677">Repeat</keyword>
<organism evidence="5 6">
    <name type="scientific">Aedes aegypti</name>
    <name type="common">Yellowfever mosquito</name>
    <name type="synonym">Culex aegypti</name>
    <dbReference type="NCBI Taxonomy" id="7159"/>
    <lineage>
        <taxon>Eukaryota</taxon>
        <taxon>Metazoa</taxon>
        <taxon>Ecdysozoa</taxon>
        <taxon>Arthropoda</taxon>
        <taxon>Hexapoda</taxon>
        <taxon>Insecta</taxon>
        <taxon>Pterygota</taxon>
        <taxon>Neoptera</taxon>
        <taxon>Endopterygota</taxon>
        <taxon>Diptera</taxon>
        <taxon>Nematocera</taxon>
        <taxon>Culicoidea</taxon>
        <taxon>Culicidae</taxon>
        <taxon>Culicinae</taxon>
        <taxon>Aedini</taxon>
        <taxon>Aedes</taxon>
        <taxon>Stegomyia</taxon>
    </lineage>
</organism>
<dbReference type="InterPro" id="IPR001611">
    <property type="entry name" value="Leu-rich_rpt"/>
</dbReference>
<evidence type="ECO:0000313" key="6">
    <source>
        <dbReference type="Proteomes" id="UP000682892"/>
    </source>
</evidence>
<accession>Q17NJ5</accession>
<dbReference type="Pfam" id="PF13855">
    <property type="entry name" value="LRR_8"/>
    <property type="match status" value="1"/>
</dbReference>
<dbReference type="OrthoDB" id="7727322at2759"/>
<dbReference type="KEGG" id="aag:5565434"/>
<evidence type="ECO:0000256" key="4">
    <source>
        <dbReference type="SAM" id="Phobius"/>
    </source>
</evidence>
<dbReference type="InterPro" id="IPR032675">
    <property type="entry name" value="LRR_dom_sf"/>
</dbReference>
<dbReference type="OMA" id="YFRVSRC"/>
<dbReference type="VEuPathDB" id="VectorBase:AAEL000650"/>
<dbReference type="PANTHER" id="PTHR24373:SF275">
    <property type="entry name" value="TIR DOMAIN-CONTAINING PROTEIN"/>
    <property type="match status" value="1"/>
</dbReference>
<proteinExistence type="predicted"/>
<keyword evidence="4" id="KW-0472">Membrane</keyword>
<name>Q17NJ5_AEDAE</name>
<dbReference type="PaxDb" id="7159-AAEL000650-PA"/>
<dbReference type="AlphaFoldDB" id="Q17NJ5"/>
<reference evidence="5" key="3">
    <citation type="submission" date="2012-09" db="EMBL/GenBank/DDBJ databases">
        <authorList>
            <consortium name="VectorBase"/>
        </authorList>
    </citation>
    <scope>NUCLEOTIDE SEQUENCE</scope>
    <source>
        <strain evidence="5">Liverpool</strain>
    </source>
</reference>
<dbReference type="PROSITE" id="PS51450">
    <property type="entry name" value="LRR"/>
    <property type="match status" value="1"/>
</dbReference>
<dbReference type="HOGENOM" id="CLU_752761_0_0_1"/>
<evidence type="ECO:0000256" key="2">
    <source>
        <dbReference type="ARBA" id="ARBA00022729"/>
    </source>
</evidence>
<dbReference type="Proteomes" id="UP000682892">
    <property type="component" value="Chromosome 3"/>
</dbReference>
<sequence length="368" mass="41856">MRDKTVPRSNSVLQRQSEASLIGKRTYLLLHRDYGAAAAIMVASDYLLHILLLAFLSTTYGVRYGCENAPEEDLYCFVSSVTAETHSCRTEFPEQTSIQLQFAHLEELSARMMYRMPNVERLDIFNSYVRNAFLKPELKYFRVSRCQLNEIQIDTAEKYQLTEFHLPENELTSIPKGLNHLTNLTLIDLSNNHLSYLDMKQFNGLDQLTILGLSYNSIKVVFATGLVQLPSLLFLNLAHNNINTMDISRWNFSSLQELDVSTNSLERIDNLLEQLPSLGNINFGGNQWNCAWRDDFLEKAEGSLQMIGLVMCQLTVDIHGLAQKARQEQSVKKALAENISNVVKNLTTNEMDLGDIVEDVFCKIIQGE</sequence>
<gene>
    <name evidence="5" type="ORF">AaeL_AAEL000650</name>
</gene>
<evidence type="ECO:0000313" key="5">
    <source>
        <dbReference type="EMBL" id="EAT48320.1"/>
    </source>
</evidence>
<evidence type="ECO:0000256" key="3">
    <source>
        <dbReference type="ARBA" id="ARBA00022737"/>
    </source>
</evidence>
<dbReference type="PANTHER" id="PTHR24373">
    <property type="entry name" value="SLIT RELATED LEUCINE-RICH REPEAT NEURONAL PROTEIN"/>
    <property type="match status" value="1"/>
</dbReference>
<keyword evidence="1" id="KW-0433">Leucine-rich repeat</keyword>
<dbReference type="SMART" id="SM00369">
    <property type="entry name" value="LRR_TYP"/>
    <property type="match status" value="4"/>
</dbReference>
<dbReference type="eggNOG" id="KOG4237">
    <property type="taxonomic scope" value="Eukaryota"/>
</dbReference>
<evidence type="ECO:0000256" key="1">
    <source>
        <dbReference type="ARBA" id="ARBA00022614"/>
    </source>
</evidence>
<dbReference type="InterPro" id="IPR003591">
    <property type="entry name" value="Leu-rich_rpt_typical-subtyp"/>
</dbReference>
<dbReference type="SUPFAM" id="SSF52058">
    <property type="entry name" value="L domain-like"/>
    <property type="match status" value="1"/>
</dbReference>
<dbReference type="EMBL" id="CH477198">
    <property type="protein sequence ID" value="EAT48320.1"/>
    <property type="molecule type" value="Genomic_DNA"/>
</dbReference>
<reference evidence="5" key="2">
    <citation type="journal article" date="2007" name="Science">
        <title>Genome sequence of Aedes aegypti, a major arbovirus vector.</title>
        <authorList>
            <person name="Nene V."/>
            <person name="Wortman J.R."/>
            <person name="Lawson D."/>
            <person name="Haas B."/>
            <person name="Kodira C."/>
            <person name="Tu Z.J."/>
            <person name="Loftus B."/>
            <person name="Xi Z."/>
            <person name="Megy K."/>
            <person name="Grabherr M."/>
            <person name="Ren Q."/>
            <person name="Zdobnov E.M."/>
            <person name="Lobo N.F."/>
            <person name="Campbell K.S."/>
            <person name="Brown S.E."/>
            <person name="Bonaldo M.F."/>
            <person name="Zhu J."/>
            <person name="Sinkins S.P."/>
            <person name="Hogenkamp D.G."/>
            <person name="Amedeo P."/>
            <person name="Arensburger P."/>
            <person name="Atkinson P.W."/>
            <person name="Bidwell S."/>
            <person name="Biedler J."/>
            <person name="Birney E."/>
            <person name="Bruggner R.V."/>
            <person name="Costas J."/>
            <person name="Coy M.R."/>
            <person name="Crabtree J."/>
            <person name="Crawford M."/>
            <person name="Debruyn B."/>
            <person name="Decaprio D."/>
            <person name="Eiglmeier K."/>
            <person name="Eisenstadt E."/>
            <person name="El-Dorry H."/>
            <person name="Gelbart W.M."/>
            <person name="Gomes S.L."/>
            <person name="Hammond M."/>
            <person name="Hannick L.I."/>
            <person name="Hogan J.R."/>
            <person name="Holmes M.H."/>
            <person name="Jaffe D."/>
            <person name="Johnston J.S."/>
            <person name="Kennedy R.C."/>
            <person name="Koo H."/>
            <person name="Kravitz S."/>
            <person name="Kriventseva E.V."/>
            <person name="Kulp D."/>
            <person name="Labutti K."/>
            <person name="Lee E."/>
            <person name="Li S."/>
            <person name="Lovin D.D."/>
            <person name="Mao C."/>
            <person name="Mauceli E."/>
            <person name="Menck C.F."/>
            <person name="Miller J.R."/>
            <person name="Montgomery P."/>
            <person name="Mori A."/>
            <person name="Nascimento A.L."/>
            <person name="Naveira H.F."/>
            <person name="Nusbaum C."/>
            <person name="O'leary S."/>
            <person name="Orvis J."/>
            <person name="Pertea M."/>
            <person name="Quesneville H."/>
            <person name="Reidenbach K.R."/>
            <person name="Rogers Y.H."/>
            <person name="Roth C.W."/>
            <person name="Schneider J.R."/>
            <person name="Schatz M."/>
            <person name="Shumway M."/>
            <person name="Stanke M."/>
            <person name="Stinson E.O."/>
            <person name="Tubio J.M."/>
            <person name="Vanzee J.P."/>
            <person name="Verjovski-Almeida S."/>
            <person name="Werner D."/>
            <person name="White O."/>
            <person name="Wyder S."/>
            <person name="Zeng Q."/>
            <person name="Zhao Q."/>
            <person name="Zhao Y."/>
            <person name="Hill C.A."/>
            <person name="Raikhel A.S."/>
            <person name="Soares M.B."/>
            <person name="Knudson D.L."/>
            <person name="Lee N.H."/>
            <person name="Galagan J."/>
            <person name="Salzberg S.L."/>
            <person name="Paulsen I.T."/>
            <person name="Dimopoulos G."/>
            <person name="Collins F.H."/>
            <person name="Birren B."/>
            <person name="Fraser-Liggett C.M."/>
            <person name="Severson D.W."/>
        </authorList>
    </citation>
    <scope>NUCLEOTIDE SEQUENCE [LARGE SCALE GENOMIC DNA]</scope>
    <source>
        <strain evidence="5">Liverpool</strain>
    </source>
</reference>
<keyword evidence="4" id="KW-0812">Transmembrane</keyword>
<dbReference type="PhylomeDB" id="Q17NJ5"/>
<protein>
    <submittedName>
        <fullName evidence="5">AAEL000650-PA</fullName>
    </submittedName>
</protein>
<dbReference type="STRING" id="7159.Q17NJ5"/>
<dbReference type="Gene3D" id="3.80.10.10">
    <property type="entry name" value="Ribonuclease Inhibitor"/>
    <property type="match status" value="1"/>
</dbReference>
<keyword evidence="2" id="KW-0732">Signal</keyword>
<reference evidence="5" key="1">
    <citation type="submission" date="2005-10" db="EMBL/GenBank/DDBJ databases">
        <authorList>
            <person name="Loftus B.J."/>
            <person name="Nene V.M."/>
            <person name="Hannick L.I."/>
            <person name="Bidwell S."/>
            <person name="Haas B."/>
            <person name="Amedeo P."/>
            <person name="Orvis J."/>
            <person name="Wortman J.R."/>
            <person name="White O.R."/>
            <person name="Salzberg S."/>
            <person name="Shumway M."/>
            <person name="Koo H."/>
            <person name="Zhao Y."/>
            <person name="Holmes M."/>
            <person name="Miller J."/>
            <person name="Schatz M."/>
            <person name="Pop M."/>
            <person name="Pai G."/>
            <person name="Utterback T."/>
            <person name="Rogers Y.-H."/>
            <person name="Kravitz S."/>
            <person name="Fraser C.M."/>
        </authorList>
    </citation>
    <scope>NUCLEOTIDE SEQUENCE</scope>
    <source>
        <strain evidence="5">Liverpool</strain>
    </source>
</reference>
<dbReference type="InterPro" id="IPR050328">
    <property type="entry name" value="Dev_Immune_Receptor"/>
</dbReference>
<feature type="transmembrane region" description="Helical" evidence="4">
    <location>
        <begin position="34"/>
        <end position="56"/>
    </location>
</feature>